<dbReference type="Gene3D" id="3.40.50.10260">
    <property type="entry name" value="YjeF N-terminal domain"/>
    <property type="match status" value="2"/>
</dbReference>
<dbReference type="HAMAP" id="MF_01965">
    <property type="entry name" value="NADHX_dehydratase"/>
    <property type="match status" value="1"/>
</dbReference>
<dbReference type="InterPro" id="IPR004443">
    <property type="entry name" value="YjeF_N_dom"/>
</dbReference>
<dbReference type="NCBIfam" id="TIGR00196">
    <property type="entry name" value="yjeF_cterm"/>
    <property type="match status" value="1"/>
</dbReference>
<evidence type="ECO:0000256" key="6">
    <source>
        <dbReference type="ARBA" id="ARBA00012228"/>
    </source>
</evidence>
<evidence type="ECO:0000256" key="15">
    <source>
        <dbReference type="ARBA" id="ARBA00023239"/>
    </source>
</evidence>
<dbReference type="SUPFAM" id="SSF53613">
    <property type="entry name" value="Ribokinase-like"/>
    <property type="match status" value="1"/>
</dbReference>
<dbReference type="EMBL" id="CAFBLR010000257">
    <property type="protein sequence ID" value="CAB4885754.1"/>
    <property type="molecule type" value="Genomic_DNA"/>
</dbReference>
<evidence type="ECO:0000256" key="11">
    <source>
        <dbReference type="ARBA" id="ARBA00022857"/>
    </source>
</evidence>
<dbReference type="PIRSF" id="PIRSF017184">
    <property type="entry name" value="Nnr"/>
    <property type="match status" value="1"/>
</dbReference>
<evidence type="ECO:0000256" key="2">
    <source>
        <dbReference type="ARBA" id="ARBA00000909"/>
    </source>
</evidence>
<dbReference type="InterPro" id="IPR036652">
    <property type="entry name" value="YjeF_N_dom_sf"/>
</dbReference>
<keyword evidence="11" id="KW-0521">NADP</keyword>
<dbReference type="InterPro" id="IPR000631">
    <property type="entry name" value="CARKD"/>
</dbReference>
<dbReference type="GO" id="GO:0052856">
    <property type="term" value="F:NAD(P)HX epimerase activity"/>
    <property type="evidence" value="ECO:0007669"/>
    <property type="project" value="UniProtKB-EC"/>
</dbReference>
<dbReference type="GO" id="GO:0052855">
    <property type="term" value="F:ADP-dependent NAD(P)H-hydrate dehydratase activity"/>
    <property type="evidence" value="ECO:0007669"/>
    <property type="project" value="UniProtKB-EC"/>
</dbReference>
<evidence type="ECO:0000256" key="13">
    <source>
        <dbReference type="ARBA" id="ARBA00023027"/>
    </source>
</evidence>
<keyword evidence="13" id="KW-0520">NAD</keyword>
<keyword evidence="15" id="KW-0456">Lyase</keyword>
<name>A0A6J7EWX4_9ZZZZ</name>
<dbReference type="Pfam" id="PF03853">
    <property type="entry name" value="YjeF_N"/>
    <property type="match status" value="2"/>
</dbReference>
<evidence type="ECO:0000256" key="17">
    <source>
        <dbReference type="ARBA" id="ARBA00025153"/>
    </source>
</evidence>
<keyword evidence="12" id="KW-0630">Potassium</keyword>
<evidence type="ECO:0000256" key="9">
    <source>
        <dbReference type="ARBA" id="ARBA00022741"/>
    </source>
</evidence>
<dbReference type="GO" id="GO:0005524">
    <property type="term" value="F:ATP binding"/>
    <property type="evidence" value="ECO:0007669"/>
    <property type="project" value="UniProtKB-KW"/>
</dbReference>
<keyword evidence="9" id="KW-0547">Nucleotide-binding</keyword>
<dbReference type="GO" id="GO:0046872">
    <property type="term" value="F:metal ion binding"/>
    <property type="evidence" value="ECO:0007669"/>
    <property type="project" value="UniProtKB-KW"/>
</dbReference>
<dbReference type="Gene3D" id="3.40.1190.20">
    <property type="match status" value="1"/>
</dbReference>
<keyword evidence="14" id="KW-0413">Isomerase</keyword>
<dbReference type="AlphaFoldDB" id="A0A6J7EWX4"/>
<evidence type="ECO:0000256" key="18">
    <source>
        <dbReference type="ARBA" id="ARBA00032624"/>
    </source>
</evidence>
<comment type="catalytic activity">
    <reaction evidence="20">
        <text>(6S)-NADPHX + ADP = AMP + phosphate + NADPH + H(+)</text>
        <dbReference type="Rhea" id="RHEA:32235"/>
        <dbReference type="ChEBI" id="CHEBI:15378"/>
        <dbReference type="ChEBI" id="CHEBI:43474"/>
        <dbReference type="ChEBI" id="CHEBI:57783"/>
        <dbReference type="ChEBI" id="CHEBI:64076"/>
        <dbReference type="ChEBI" id="CHEBI:456215"/>
        <dbReference type="ChEBI" id="CHEBI:456216"/>
        <dbReference type="EC" id="4.2.1.136"/>
    </reaction>
</comment>
<comment type="similarity">
    <text evidence="4">In the N-terminal section; belongs to the NnrE/AIBP family.</text>
</comment>
<evidence type="ECO:0000256" key="8">
    <source>
        <dbReference type="ARBA" id="ARBA00022723"/>
    </source>
</evidence>
<comment type="cofactor">
    <cofactor evidence="3">
        <name>K(+)</name>
        <dbReference type="ChEBI" id="CHEBI:29103"/>
    </cofactor>
</comment>
<feature type="domain" description="YjeF C-terminal" evidence="21">
    <location>
        <begin position="179"/>
        <end position="449"/>
    </location>
</feature>
<dbReference type="PROSITE" id="PS51385">
    <property type="entry name" value="YJEF_N"/>
    <property type="match status" value="1"/>
</dbReference>
<dbReference type="Pfam" id="PF01256">
    <property type="entry name" value="Carb_kinase"/>
    <property type="match status" value="1"/>
</dbReference>
<evidence type="ECO:0000259" key="22">
    <source>
        <dbReference type="PROSITE" id="PS51385"/>
    </source>
</evidence>
<evidence type="ECO:0000256" key="7">
    <source>
        <dbReference type="ARBA" id="ARBA00013129"/>
    </source>
</evidence>
<feature type="domain" description="YjeF N-terminal" evidence="22">
    <location>
        <begin position="7"/>
        <end position="174"/>
    </location>
</feature>
<sequence>MVSPEEMRRIDASASEPLEVLVERAGAAVARAAVRMLGGTYGKCVVVIAGKGNNGADGRVVARRLADRGVHVTVLDAAGLPERLPECDLVIDAAYGIGFRGTWTPPDVGGTPVLAVDIPSGVDGLTGQCDSGVMPADRTVTFAALKPGLLFPPGSVLAGTLEIADVGLDVSGSSTHLVQHQDVAEWVTPRAPDSHKWRAALWVIAGSGGMLGAARLAAAAAHRTGAGMVYLSTPGAGVDPLAPTEVVNHPLASGTWAQDTLNAAGRFHAFVVGPGMGRLDSTALQIREFLAATARPVVVDGDGLFALAWSTEGAAPLLRARTGETVITPHDGEYALLTGHRPGRDRIDAARSLASRTGAVVLLKGPATVVAEPSGNVLVVTAGDERLATAGTGDVLAGIIGALLAAGVPAFRAAAAGAWIHGQAARRGPERGLVASDLLALIPTVLAAL</sequence>
<dbReference type="PANTHER" id="PTHR12592:SF0">
    <property type="entry name" value="ATP-DEPENDENT (S)-NAD(P)H-HYDRATE DEHYDRATASE"/>
    <property type="match status" value="1"/>
</dbReference>
<comment type="similarity">
    <text evidence="5">In the C-terminal section; belongs to the NnrD/CARKD family.</text>
</comment>
<evidence type="ECO:0000256" key="19">
    <source>
        <dbReference type="ARBA" id="ARBA00048238"/>
    </source>
</evidence>
<evidence type="ECO:0000256" key="10">
    <source>
        <dbReference type="ARBA" id="ARBA00022840"/>
    </source>
</evidence>
<dbReference type="InterPro" id="IPR030677">
    <property type="entry name" value="Nnr"/>
</dbReference>
<comment type="catalytic activity">
    <reaction evidence="19">
        <text>(6S)-NADHX + ADP = AMP + phosphate + NADH + H(+)</text>
        <dbReference type="Rhea" id="RHEA:32223"/>
        <dbReference type="ChEBI" id="CHEBI:15378"/>
        <dbReference type="ChEBI" id="CHEBI:43474"/>
        <dbReference type="ChEBI" id="CHEBI:57945"/>
        <dbReference type="ChEBI" id="CHEBI:64074"/>
        <dbReference type="ChEBI" id="CHEBI:456215"/>
        <dbReference type="ChEBI" id="CHEBI:456216"/>
        <dbReference type="EC" id="4.2.1.136"/>
    </reaction>
</comment>
<organism evidence="23">
    <name type="scientific">freshwater metagenome</name>
    <dbReference type="NCBI Taxonomy" id="449393"/>
    <lineage>
        <taxon>unclassified sequences</taxon>
        <taxon>metagenomes</taxon>
        <taxon>ecological metagenomes</taxon>
    </lineage>
</organism>
<dbReference type="GO" id="GO:0110051">
    <property type="term" value="P:metabolite repair"/>
    <property type="evidence" value="ECO:0007669"/>
    <property type="project" value="TreeGrafter"/>
</dbReference>
<comment type="catalytic activity">
    <reaction evidence="1">
        <text>(6R)-NADHX = (6S)-NADHX</text>
        <dbReference type="Rhea" id="RHEA:32215"/>
        <dbReference type="ChEBI" id="CHEBI:64074"/>
        <dbReference type="ChEBI" id="CHEBI:64075"/>
        <dbReference type="EC" id="5.1.99.6"/>
    </reaction>
</comment>
<dbReference type="CDD" id="cd01171">
    <property type="entry name" value="YXKO-related"/>
    <property type="match status" value="1"/>
</dbReference>
<protein>
    <recommendedName>
        <fullName evidence="18">Nicotinamide nucleotide repair protein</fullName>
        <ecNumber evidence="7">4.2.1.136</ecNumber>
        <ecNumber evidence="6">5.1.99.6</ecNumber>
    </recommendedName>
</protein>
<evidence type="ECO:0000256" key="16">
    <source>
        <dbReference type="ARBA" id="ARBA00023268"/>
    </source>
</evidence>
<evidence type="ECO:0000256" key="1">
    <source>
        <dbReference type="ARBA" id="ARBA00000013"/>
    </source>
</evidence>
<dbReference type="PROSITE" id="PS01050">
    <property type="entry name" value="YJEF_C_2"/>
    <property type="match status" value="1"/>
</dbReference>
<gene>
    <name evidence="23" type="ORF">UFOPK3417_01908</name>
</gene>
<dbReference type="SUPFAM" id="SSF64153">
    <property type="entry name" value="YjeF N-terminal domain-like"/>
    <property type="match status" value="1"/>
</dbReference>
<evidence type="ECO:0000256" key="5">
    <source>
        <dbReference type="ARBA" id="ARBA00009524"/>
    </source>
</evidence>
<reference evidence="23" key="1">
    <citation type="submission" date="2020-05" db="EMBL/GenBank/DDBJ databases">
        <authorList>
            <person name="Chiriac C."/>
            <person name="Salcher M."/>
            <person name="Ghai R."/>
            <person name="Kavagutti S V."/>
        </authorList>
    </citation>
    <scope>NUCLEOTIDE SEQUENCE</scope>
</reference>
<proteinExistence type="inferred from homology"/>
<evidence type="ECO:0000256" key="4">
    <source>
        <dbReference type="ARBA" id="ARBA00006001"/>
    </source>
</evidence>
<comment type="function">
    <text evidence="17">Bifunctional enzyme that catalyzes the epimerization of the S- and R-forms of NAD(P)HX and the dehydration of the S-form of NAD(P)HX at the expense of ADP, which is converted to AMP. This allows the repair of both epimers of NAD(P)HX, a damaged form of NAD(P)H that is a result of enzymatic or heat-dependent hydration.</text>
</comment>
<keyword evidence="10" id="KW-0067">ATP-binding</keyword>
<dbReference type="EC" id="4.2.1.136" evidence="7"/>
<accession>A0A6J7EWX4</accession>
<dbReference type="InterPro" id="IPR017953">
    <property type="entry name" value="Carbohydrate_kinase_pred_CS"/>
</dbReference>
<evidence type="ECO:0000256" key="20">
    <source>
        <dbReference type="ARBA" id="ARBA00049209"/>
    </source>
</evidence>
<keyword evidence="16" id="KW-0511">Multifunctional enzyme</keyword>
<evidence type="ECO:0000256" key="12">
    <source>
        <dbReference type="ARBA" id="ARBA00022958"/>
    </source>
</evidence>
<dbReference type="PROSITE" id="PS51383">
    <property type="entry name" value="YJEF_C_3"/>
    <property type="match status" value="1"/>
</dbReference>
<evidence type="ECO:0000313" key="23">
    <source>
        <dbReference type="EMBL" id="CAB4885754.1"/>
    </source>
</evidence>
<comment type="catalytic activity">
    <reaction evidence="2">
        <text>(6R)-NADPHX = (6S)-NADPHX</text>
        <dbReference type="Rhea" id="RHEA:32227"/>
        <dbReference type="ChEBI" id="CHEBI:64076"/>
        <dbReference type="ChEBI" id="CHEBI:64077"/>
        <dbReference type="EC" id="5.1.99.6"/>
    </reaction>
</comment>
<dbReference type="PANTHER" id="PTHR12592">
    <property type="entry name" value="ATP-DEPENDENT (S)-NAD(P)H-HYDRATE DEHYDRATASE FAMILY MEMBER"/>
    <property type="match status" value="1"/>
</dbReference>
<dbReference type="InterPro" id="IPR029056">
    <property type="entry name" value="Ribokinase-like"/>
</dbReference>
<keyword evidence="8" id="KW-0479">Metal-binding</keyword>
<evidence type="ECO:0000256" key="14">
    <source>
        <dbReference type="ARBA" id="ARBA00023235"/>
    </source>
</evidence>
<dbReference type="EC" id="5.1.99.6" evidence="6"/>
<evidence type="ECO:0000256" key="3">
    <source>
        <dbReference type="ARBA" id="ARBA00001958"/>
    </source>
</evidence>
<evidence type="ECO:0000259" key="21">
    <source>
        <dbReference type="PROSITE" id="PS51383"/>
    </source>
</evidence>